<dbReference type="Gene3D" id="3.40.50.300">
    <property type="entry name" value="P-loop containing nucleotide triphosphate hydrolases"/>
    <property type="match status" value="1"/>
</dbReference>
<dbReference type="InterPro" id="IPR027417">
    <property type="entry name" value="P-loop_NTPase"/>
</dbReference>
<dbReference type="Proteomes" id="UP000029108">
    <property type="component" value="Unassembled WGS sequence"/>
</dbReference>
<dbReference type="CDD" id="cd02042">
    <property type="entry name" value="ParAB_family"/>
    <property type="match status" value="1"/>
</dbReference>
<dbReference type="OrthoDB" id="9804460at2"/>
<keyword evidence="3" id="KW-1185">Reference proteome</keyword>
<proteinExistence type="predicted"/>
<name>A0A086ZD94_9BIFI</name>
<dbReference type="PANTHER" id="PTHR13696:SF96">
    <property type="entry name" value="COBQ_COBB_MIND_PARA NUCLEOTIDE BINDING DOMAIN-CONTAINING PROTEIN"/>
    <property type="match status" value="1"/>
</dbReference>
<dbReference type="EMBL" id="JGYN01000046">
    <property type="protein sequence ID" value="KFI44494.1"/>
    <property type="molecule type" value="Genomic_DNA"/>
</dbReference>
<dbReference type="eggNOG" id="COG1192">
    <property type="taxonomic scope" value="Bacteria"/>
</dbReference>
<evidence type="ECO:0000259" key="1">
    <source>
        <dbReference type="Pfam" id="PF01656"/>
    </source>
</evidence>
<protein>
    <submittedName>
        <fullName evidence="2">Chromosome partitioning ATPase</fullName>
    </submittedName>
</protein>
<feature type="domain" description="CobQ/CobB/MinD/ParA nucleotide binding" evidence="1">
    <location>
        <begin position="3"/>
        <end position="172"/>
    </location>
</feature>
<dbReference type="STRING" id="1437608.GCA_000771645_01978"/>
<dbReference type="InterPro" id="IPR002586">
    <property type="entry name" value="CobQ/CobB/MinD/ParA_Nub-bd_dom"/>
</dbReference>
<dbReference type="SUPFAM" id="SSF52540">
    <property type="entry name" value="P-loop containing nucleoside triphosphate hydrolases"/>
    <property type="match status" value="1"/>
</dbReference>
<gene>
    <name evidence="2" type="ORF">BBIA_2402</name>
</gene>
<dbReference type="PANTHER" id="PTHR13696">
    <property type="entry name" value="P-LOOP CONTAINING NUCLEOSIDE TRIPHOSPHATE HYDROLASE"/>
    <property type="match status" value="1"/>
</dbReference>
<dbReference type="InterPro" id="IPR050678">
    <property type="entry name" value="DNA_Partitioning_ATPase"/>
</dbReference>
<sequence length="194" mass="21591">MIVTVANAKGGVAKTTSCIYLAQAALLRDPDLPIEVLDADPQSSATQWSMDAEDDASPLGFDVHEANRATLERVARRHRSGLTLVDTPPAGQVLDVACNVADFVIVPTRPTPLDLQQTFKWTRTLAKPHAVLVLDADPRTTACRDTLESLDAEQIPRFDTVVRHRQDILKAFMRMPDKLWEYADVWKEMIEVLS</sequence>
<dbReference type="RefSeq" id="WP_033496440.1">
    <property type="nucleotide sequence ID" value="NZ_JDUU01000039.1"/>
</dbReference>
<comment type="caution">
    <text evidence="2">The sequence shown here is derived from an EMBL/GenBank/DDBJ whole genome shotgun (WGS) entry which is preliminary data.</text>
</comment>
<accession>A0A086ZD94</accession>
<reference evidence="2 3" key="1">
    <citation type="submission" date="2014-03" db="EMBL/GenBank/DDBJ databases">
        <title>Genomics of Bifidobacteria.</title>
        <authorList>
            <person name="Ventura M."/>
            <person name="Milani C."/>
            <person name="Lugli G.A."/>
        </authorList>
    </citation>
    <scope>NUCLEOTIDE SEQUENCE [LARGE SCALE GENOMIC DNA]</scope>
    <source>
        <strain evidence="2 3">DSM 23969</strain>
    </source>
</reference>
<dbReference type="AlphaFoldDB" id="A0A086ZD94"/>
<evidence type="ECO:0000313" key="3">
    <source>
        <dbReference type="Proteomes" id="UP000029108"/>
    </source>
</evidence>
<organism evidence="2 3">
    <name type="scientific">Bifidobacterium biavatii DSM 23969</name>
    <dbReference type="NCBI Taxonomy" id="1437608"/>
    <lineage>
        <taxon>Bacteria</taxon>
        <taxon>Bacillati</taxon>
        <taxon>Actinomycetota</taxon>
        <taxon>Actinomycetes</taxon>
        <taxon>Bifidobacteriales</taxon>
        <taxon>Bifidobacteriaceae</taxon>
        <taxon>Bifidobacterium</taxon>
    </lineage>
</organism>
<evidence type="ECO:0000313" key="2">
    <source>
        <dbReference type="EMBL" id="KFI44494.1"/>
    </source>
</evidence>
<dbReference type="Pfam" id="PF01656">
    <property type="entry name" value="CbiA"/>
    <property type="match status" value="1"/>
</dbReference>